<proteinExistence type="predicted"/>
<dbReference type="InterPro" id="IPR001810">
    <property type="entry name" value="F-box_dom"/>
</dbReference>
<dbReference type="EMBL" id="LUEZ02000018">
    <property type="protein sequence ID" value="RDB27155.1"/>
    <property type="molecule type" value="Genomic_DNA"/>
</dbReference>
<comment type="caution">
    <text evidence="2">The sequence shown here is derived from an EMBL/GenBank/DDBJ whole genome shotgun (WGS) entry which is preliminary data.</text>
</comment>
<keyword evidence="3" id="KW-1185">Reference proteome</keyword>
<dbReference type="OrthoDB" id="613763at2759"/>
<evidence type="ECO:0000259" key="1">
    <source>
        <dbReference type="Pfam" id="PF12937"/>
    </source>
</evidence>
<sequence length="114" mass="12571">MSVTFSITSLPVETLDEIIENTGTNDLQILLRVCKSLNTLATRHLYRNVTLTSPVDAVIFFKTIKKRCLAAMSIRSIILLYTLAESAIQCIELLTTLDEETPFSSALPGPNIAL</sequence>
<name>A0A369K3E7_HYPMA</name>
<dbReference type="InterPro" id="IPR036047">
    <property type="entry name" value="F-box-like_dom_sf"/>
</dbReference>
<feature type="domain" description="F-box" evidence="1">
    <location>
        <begin position="7"/>
        <end position="51"/>
    </location>
</feature>
<dbReference type="InParanoid" id="A0A369K3E7"/>
<protein>
    <recommendedName>
        <fullName evidence="1">F-box domain-containing protein</fullName>
    </recommendedName>
</protein>
<dbReference type="SUPFAM" id="SSF81383">
    <property type="entry name" value="F-box domain"/>
    <property type="match status" value="1"/>
</dbReference>
<gene>
    <name evidence="2" type="ORF">Hypma_004611</name>
</gene>
<evidence type="ECO:0000313" key="3">
    <source>
        <dbReference type="Proteomes" id="UP000076154"/>
    </source>
</evidence>
<dbReference type="AlphaFoldDB" id="A0A369K3E7"/>
<organism evidence="2 3">
    <name type="scientific">Hypsizygus marmoreus</name>
    <name type="common">White beech mushroom</name>
    <name type="synonym">Agaricus marmoreus</name>
    <dbReference type="NCBI Taxonomy" id="39966"/>
    <lineage>
        <taxon>Eukaryota</taxon>
        <taxon>Fungi</taxon>
        <taxon>Dikarya</taxon>
        <taxon>Basidiomycota</taxon>
        <taxon>Agaricomycotina</taxon>
        <taxon>Agaricomycetes</taxon>
        <taxon>Agaricomycetidae</taxon>
        <taxon>Agaricales</taxon>
        <taxon>Tricholomatineae</taxon>
        <taxon>Lyophyllaceae</taxon>
        <taxon>Hypsizygus</taxon>
    </lineage>
</organism>
<accession>A0A369K3E7</accession>
<evidence type="ECO:0000313" key="2">
    <source>
        <dbReference type="EMBL" id="RDB27155.1"/>
    </source>
</evidence>
<dbReference type="Pfam" id="PF12937">
    <property type="entry name" value="F-box-like"/>
    <property type="match status" value="1"/>
</dbReference>
<dbReference type="Proteomes" id="UP000076154">
    <property type="component" value="Unassembled WGS sequence"/>
</dbReference>
<reference evidence="2" key="1">
    <citation type="submission" date="2018-04" db="EMBL/GenBank/DDBJ databases">
        <title>Whole genome sequencing of Hypsizygus marmoreus.</title>
        <authorList>
            <person name="Choi I.-G."/>
            <person name="Min B."/>
            <person name="Kim J.-G."/>
            <person name="Kim S."/>
            <person name="Oh Y.-L."/>
            <person name="Kong W.-S."/>
            <person name="Park H."/>
            <person name="Jeong J."/>
            <person name="Song E.-S."/>
        </authorList>
    </citation>
    <scope>NUCLEOTIDE SEQUENCE [LARGE SCALE GENOMIC DNA]</scope>
    <source>
        <strain evidence="2">51987-8</strain>
    </source>
</reference>